<name>A0ABQ7TK77_PHRPL</name>
<protein>
    <submittedName>
        <fullName evidence="1">Uncharacterized protein</fullName>
    </submittedName>
</protein>
<keyword evidence="2" id="KW-1185">Reference proteome</keyword>
<reference evidence="1 2" key="1">
    <citation type="journal article" date="2022" name="Gigascience">
        <title>A chromosome-level genome assembly and annotation of the desert horned lizard, Phrynosoma platyrhinos, provides insight into chromosomal rearrangements among reptiles.</title>
        <authorList>
            <person name="Koochekian N."/>
            <person name="Ascanio A."/>
            <person name="Farleigh K."/>
            <person name="Card D.C."/>
            <person name="Schield D.R."/>
            <person name="Castoe T.A."/>
            <person name="Jezkova T."/>
        </authorList>
    </citation>
    <scope>NUCLEOTIDE SEQUENCE [LARGE SCALE GENOMIC DNA]</scope>
    <source>
        <strain evidence="1">NK-2021</strain>
    </source>
</reference>
<sequence>MCEFKTLMSLDIHLMAEGSSPSVLQVRNLCYMVTRREKMKHSICKLQEQIFHLQMKLIEKDLYPGVPTSYPNLKGMGIGNGNFEKVVNPV</sequence>
<comment type="caution">
    <text evidence="1">The sequence shown here is derived from an EMBL/GenBank/DDBJ whole genome shotgun (WGS) entry which is preliminary data.</text>
</comment>
<dbReference type="EMBL" id="JAIPUX010000439">
    <property type="protein sequence ID" value="KAH0629781.1"/>
    <property type="molecule type" value="Genomic_DNA"/>
</dbReference>
<organism evidence="1 2">
    <name type="scientific">Phrynosoma platyrhinos</name>
    <name type="common">Desert horned lizard</name>
    <dbReference type="NCBI Taxonomy" id="52577"/>
    <lineage>
        <taxon>Eukaryota</taxon>
        <taxon>Metazoa</taxon>
        <taxon>Chordata</taxon>
        <taxon>Craniata</taxon>
        <taxon>Vertebrata</taxon>
        <taxon>Euteleostomi</taxon>
        <taxon>Lepidosauria</taxon>
        <taxon>Squamata</taxon>
        <taxon>Bifurcata</taxon>
        <taxon>Unidentata</taxon>
        <taxon>Episquamata</taxon>
        <taxon>Toxicofera</taxon>
        <taxon>Iguania</taxon>
        <taxon>Phrynosomatidae</taxon>
        <taxon>Phrynosomatinae</taxon>
        <taxon>Phrynosoma</taxon>
    </lineage>
</organism>
<evidence type="ECO:0000313" key="1">
    <source>
        <dbReference type="EMBL" id="KAH0629781.1"/>
    </source>
</evidence>
<gene>
    <name evidence="1" type="ORF">JD844_012147</name>
</gene>
<accession>A0ABQ7TK77</accession>
<evidence type="ECO:0000313" key="2">
    <source>
        <dbReference type="Proteomes" id="UP000826234"/>
    </source>
</evidence>
<dbReference type="Proteomes" id="UP000826234">
    <property type="component" value="Unassembled WGS sequence"/>
</dbReference>
<proteinExistence type="predicted"/>